<feature type="region of interest" description="Disordered" evidence="7">
    <location>
        <begin position="1"/>
        <end position="50"/>
    </location>
</feature>
<dbReference type="GO" id="GO:0005524">
    <property type="term" value="F:ATP binding"/>
    <property type="evidence" value="ECO:0007669"/>
    <property type="project" value="UniProtKB-UniRule"/>
</dbReference>
<dbReference type="PANTHER" id="PTHR11361:SF148">
    <property type="entry name" value="DNA MISMATCH REPAIR PROTEIN MSH6"/>
    <property type="match status" value="1"/>
</dbReference>
<dbReference type="InterPro" id="IPR027417">
    <property type="entry name" value="P-loop_NTPase"/>
</dbReference>
<evidence type="ECO:0000256" key="5">
    <source>
        <dbReference type="ARBA" id="ARBA00023125"/>
    </source>
</evidence>
<organism evidence="9">
    <name type="scientific">Cryptosporidium hominis</name>
    <dbReference type="NCBI Taxonomy" id="237895"/>
    <lineage>
        <taxon>Eukaryota</taxon>
        <taxon>Sar</taxon>
        <taxon>Alveolata</taxon>
        <taxon>Apicomplexa</taxon>
        <taxon>Conoidasida</taxon>
        <taxon>Coccidia</taxon>
        <taxon>Eucoccidiorida</taxon>
        <taxon>Eimeriorina</taxon>
        <taxon>Cryptosporidiidae</taxon>
        <taxon>Cryptosporidium</taxon>
    </lineage>
</organism>
<dbReference type="EMBL" id="JTAI01000001">
    <property type="protein sequence ID" value="PPS95358.1"/>
    <property type="molecule type" value="Genomic_DNA"/>
</dbReference>
<comment type="similarity">
    <text evidence="1 6">Belongs to the DNA mismatch repair MutS family.</text>
</comment>
<evidence type="ECO:0000256" key="6">
    <source>
        <dbReference type="PIRNR" id="PIRNR037677"/>
    </source>
</evidence>
<evidence type="ECO:0000313" key="9">
    <source>
        <dbReference type="EMBL" id="CUV07583.1"/>
    </source>
</evidence>
<name>A0A0S4TK11_CRYHO</name>
<dbReference type="InterPro" id="IPR017261">
    <property type="entry name" value="DNA_mismatch_repair_MutS/MSH"/>
</dbReference>
<evidence type="ECO:0000256" key="3">
    <source>
        <dbReference type="ARBA" id="ARBA00022763"/>
    </source>
</evidence>
<reference evidence="10 11" key="3">
    <citation type="submission" date="2017-10" db="EMBL/GenBank/DDBJ databases">
        <title>Consistent, comparative and evidence-based genome annotation and re-annotation for the closely-related species, Cryptosporidium parvum, C. hominis and C. tyzzeri.</title>
        <authorList>
            <person name="Baptista R.P."/>
            <person name="Li Y."/>
            <person name="Sateriale A."/>
            <person name="Striepen B."/>
            <person name="Kissinger J.C."/>
        </authorList>
    </citation>
    <scope>NUCLEOTIDE SEQUENCE [LARGE SCALE GENOMIC DNA]</scope>
    <source>
        <strain evidence="10">30976</strain>
    </source>
</reference>
<dbReference type="InterPro" id="IPR000432">
    <property type="entry name" value="DNA_mismatch_repair_MutS_C"/>
</dbReference>
<dbReference type="SUPFAM" id="SSF48334">
    <property type="entry name" value="DNA repair protein MutS, domain III"/>
    <property type="match status" value="1"/>
</dbReference>
<keyword evidence="2 6" id="KW-0547">Nucleotide-binding</keyword>
<dbReference type="Gene3D" id="3.40.1170.10">
    <property type="entry name" value="DNA repair protein MutS, domain I"/>
    <property type="match status" value="1"/>
</dbReference>
<feature type="compositionally biased region" description="Polar residues" evidence="7">
    <location>
        <begin position="7"/>
        <end position="22"/>
    </location>
</feature>
<dbReference type="VEuPathDB" id="CryptoDB:GY17_00002781"/>
<dbReference type="SMART" id="SM00534">
    <property type="entry name" value="MUTSac"/>
    <property type="match status" value="1"/>
</dbReference>
<evidence type="ECO:0000256" key="1">
    <source>
        <dbReference type="ARBA" id="ARBA00006271"/>
    </source>
</evidence>
<gene>
    <name evidence="9" type="ORF">CHUDEA8_370</name>
    <name evidence="10" type="ORF">GY17_00002781</name>
</gene>
<evidence type="ECO:0000256" key="2">
    <source>
        <dbReference type="ARBA" id="ARBA00022741"/>
    </source>
</evidence>
<dbReference type="Gene3D" id="3.30.420.110">
    <property type="entry name" value="MutS, connector domain"/>
    <property type="match status" value="1"/>
</dbReference>
<dbReference type="VEuPathDB" id="CryptoDB:ChTU502y2012_409g0370"/>
<dbReference type="GO" id="GO:0006298">
    <property type="term" value="P:mismatch repair"/>
    <property type="evidence" value="ECO:0007669"/>
    <property type="project" value="InterPro"/>
</dbReference>
<dbReference type="PROSITE" id="PS00486">
    <property type="entry name" value="DNA_MISMATCH_REPAIR_2"/>
    <property type="match status" value="1"/>
</dbReference>
<dbReference type="InterPro" id="IPR036187">
    <property type="entry name" value="DNA_mismatch_repair_MutS_sf"/>
</dbReference>
<evidence type="ECO:0000259" key="8">
    <source>
        <dbReference type="PROSITE" id="PS00486"/>
    </source>
</evidence>
<dbReference type="InterPro" id="IPR007696">
    <property type="entry name" value="DNA_mismatch_repair_MutS_core"/>
</dbReference>
<dbReference type="InterPro" id="IPR007695">
    <property type="entry name" value="DNA_mismatch_repair_MutS-lik_N"/>
</dbReference>
<reference evidence="9" key="2">
    <citation type="submission" date="2015-08" db="EMBL/GenBank/DDBJ databases">
        <authorList>
            <person name="Babu N.S."/>
            <person name="Beckwith C.J."/>
            <person name="Beseler K.G."/>
            <person name="Brison A."/>
            <person name="Carone J.V."/>
            <person name="Caskin T.P."/>
            <person name="Diamond M."/>
            <person name="Durham M.E."/>
            <person name="Foxe J.M."/>
            <person name="Go M."/>
            <person name="Henderson B.A."/>
            <person name="Jones I.B."/>
            <person name="McGettigan J.A."/>
            <person name="Micheletti S.J."/>
            <person name="Nasrallah M.E."/>
            <person name="Ortiz D."/>
            <person name="Piller C.R."/>
            <person name="Privatt S.R."/>
            <person name="Schneider S.L."/>
            <person name="Sharp S."/>
            <person name="Smith T.C."/>
            <person name="Stanton J.D."/>
            <person name="Ullery H.E."/>
            <person name="Wilson R.J."/>
            <person name="Serrano M.G."/>
            <person name="Buck G."/>
            <person name="Lee V."/>
            <person name="Wang Y."/>
            <person name="Carvalho R."/>
            <person name="Voegtly L."/>
            <person name="Shi R."/>
            <person name="Duckworth R."/>
            <person name="Johnson A."/>
            <person name="Loviza R."/>
            <person name="Walstead R."/>
            <person name="Shah Z."/>
            <person name="Kiflezghi M."/>
            <person name="Wade K."/>
            <person name="Ball S.L."/>
            <person name="Bradley K.W."/>
            <person name="Asai D.J."/>
            <person name="Bowman C.A."/>
            <person name="Russell D.A."/>
            <person name="Pope W.H."/>
            <person name="Jacobs-Sera D."/>
            <person name="Hendrix R.W."/>
            <person name="Hatfull G.F."/>
        </authorList>
    </citation>
    <scope>NUCLEOTIDE SEQUENCE [LARGE SCALE GENOMIC DNA]</scope>
</reference>
<dbReference type="EMBL" id="LN877954">
    <property type="protein sequence ID" value="CUV07583.1"/>
    <property type="molecule type" value="Genomic_DNA"/>
</dbReference>
<dbReference type="Proteomes" id="UP000199752">
    <property type="component" value="Chromosome 8"/>
</dbReference>
<keyword evidence="3 6" id="KW-0227">DNA damage</keyword>
<dbReference type="InterPro" id="IPR016151">
    <property type="entry name" value="DNA_mismatch_repair_MutS_N"/>
</dbReference>
<feature type="domain" description="DNA mismatch repair proteins mutS family" evidence="8">
    <location>
        <begin position="1084"/>
        <end position="1100"/>
    </location>
</feature>
<keyword evidence="4 6" id="KW-0067">ATP-binding</keyword>
<dbReference type="SUPFAM" id="SSF55271">
    <property type="entry name" value="DNA repair protein MutS, domain I"/>
    <property type="match status" value="1"/>
</dbReference>
<dbReference type="VEuPathDB" id="CryptoDB:CHUDEA8_370"/>
<dbReference type="VEuPathDB" id="CryptoDB:Chro.80049"/>
<keyword evidence="5 6" id="KW-0238">DNA-binding</keyword>
<dbReference type="GO" id="GO:0032301">
    <property type="term" value="C:MutSalpha complex"/>
    <property type="evidence" value="ECO:0007669"/>
    <property type="project" value="TreeGrafter"/>
</dbReference>
<dbReference type="PIRSF" id="PIRSF037677">
    <property type="entry name" value="DNA_mis_repair_Msh6"/>
    <property type="match status" value="1"/>
</dbReference>
<reference evidence="10 11" key="1">
    <citation type="submission" date="2014-11" db="EMBL/GenBank/DDBJ databases">
        <title>Comparative genomic analysis of Cryptosporidium hominis reveals occurrence of genetic recombination in virulent subtypes.</title>
        <authorList>
            <person name="Guo Y."/>
            <person name="Tang K."/>
            <person name="Frace M."/>
            <person name="Li N."/>
            <person name="Roellig D.M."/>
            <person name="Sammons S."/>
            <person name="Knipe K."/>
            <person name="Rowe L."/>
            <person name="Feng Y."/>
            <person name="Xiao L."/>
        </authorList>
    </citation>
    <scope>NUCLEOTIDE SEQUENCE [LARGE SCALE GENOMIC DNA]</scope>
    <source>
        <strain evidence="10">30976</strain>
    </source>
</reference>
<comment type="function">
    <text evidence="6">Component of the post-replicative DNA mismatch repair system (MMR).</text>
</comment>
<proteinExistence type="inferred from homology"/>
<dbReference type="InterPro" id="IPR036678">
    <property type="entry name" value="MutS_con_dom_sf"/>
</dbReference>
<dbReference type="Gene3D" id="3.40.50.300">
    <property type="entry name" value="P-loop containing nucleotide triphosphate hydrolases"/>
    <property type="match status" value="1"/>
</dbReference>
<dbReference type="PANTHER" id="PTHR11361">
    <property type="entry name" value="DNA MISMATCH REPAIR PROTEIN MUTS FAMILY MEMBER"/>
    <property type="match status" value="1"/>
</dbReference>
<dbReference type="SMART" id="SM00533">
    <property type="entry name" value="MUTSd"/>
    <property type="match status" value="1"/>
</dbReference>
<protein>
    <recommendedName>
        <fullName evidence="6">DNA mismatch repair protein</fullName>
    </recommendedName>
</protein>
<evidence type="ECO:0000313" key="11">
    <source>
        <dbReference type="Proteomes" id="UP001429100"/>
    </source>
</evidence>
<dbReference type="Pfam" id="PF00488">
    <property type="entry name" value="MutS_V"/>
    <property type="match status" value="1"/>
</dbReference>
<keyword evidence="11" id="KW-1185">Reference proteome</keyword>
<dbReference type="Pfam" id="PF01624">
    <property type="entry name" value="MutS_I"/>
    <property type="match status" value="1"/>
</dbReference>
<feature type="compositionally biased region" description="Polar residues" evidence="7">
    <location>
        <begin position="36"/>
        <end position="45"/>
    </location>
</feature>
<keyword evidence="6" id="KW-0234">DNA repair</keyword>
<evidence type="ECO:0000256" key="4">
    <source>
        <dbReference type="ARBA" id="ARBA00022840"/>
    </source>
</evidence>
<accession>A0A0S4TK11</accession>
<dbReference type="GO" id="GO:0140664">
    <property type="term" value="F:ATP-dependent DNA damage sensor activity"/>
    <property type="evidence" value="ECO:0007669"/>
    <property type="project" value="InterPro"/>
</dbReference>
<sequence length="1242" mass="140812">MDKKPKQNLSSQRGDRQSSILSFFSPKPGVKKEASNFLQNTSTPIPKNKSSRLDDILMSEDKDIERELLNSELSFSEQKLESINRDSTRRLRDLEMLSADGNATTCETTPCKSKNLKSDNFGVETTGRRIRRICDSDEELNSDSEILSRRIKRRFNDDGLEDNNNERSGLPASQIDGDISNFGYDIKDDEVLEAEMAAKIEEKIPSDFTDLGKGLPKSRRKETEIKFQEGGDSVINADEELGKELLGTAAAQSSLLFRDYVEAMLQIGRNFSLPSWVQLRNIRDSKGTRPLDPCYDPSTIWVPSSNSREAKEERMHFTPAMEQYWELKKEHFDKLLFFKMGKFYELFYIDAYICQKHCDLRWTSSDSKPHVGFPETALHAYANKLVELGYRVVVVEQMETPKELEERNRSASRGVKKDKAIKRSVNEVFTNGTLVRPDMLSDMASILMTLYFSKKDSEDLAYEIGVVCVDITTGKAELINIEEKGDQFLQVRTIVCQVQPKEIAYLPGNMPLSILRYLSSIVPSIQLTNFRDFVDSVLAINDILETFEKLNVPVPEVVNHLCNESKSLCCALSGTFRYLTTILLCDRLIMTGTFTEYDPSVSRHLIVNVGAIKDLELLQSQHGDEKNSLFGFLKHTITPGGTRLLKRWITYPLVNTDRINERLDSVKWLMDNSEKLYEFRDELRAIERSASSASRGSRKKYSQHLDFERLINRITSGVLQNKRGAVYFSNVVQRRFDEFVNSMNLFDSVLQCIIRVFGDENLRKDMPKLLAALTGIKDESSEGFLENIFATTERLRSLVTLDSNGKDWIPVPGNCKEYDDLLESINETKLCFDEELKRISKQMNTTAISFVNNKYRYEVECPESIPKSRFPDSAEITSSKKGYVRFHTEEIKQLVYDLEYKEEQLEKSLFPYLHLMCKEFHSELSSFMGISDSISQLDVLSSLALVSLDTSDGPFCKPVFLSKEETNGLPMLELKESRHPVVAKLKTNYIPNDILLNGGSSPAPCSLVTGPNMGGKSTILRQTCISVIMAQIGCYVPASECRLTAVDKIFTRIGAYDLIIEGKSTFLVELEETADILNHSSEDSLVIIDELGRGTSTFDGTAISIATLEYISRVIKCRCLFSTHLHLLCDEFSNDTKVLPFHMDLKLNNETRSITFLYKFISGICPKSYGMNVAQLAGIPQEVIDNSVALAKDVESSTLLLRNISETKKLLMDVLSQDNFSKIQEFFKNNNKSILNCLESLS</sequence>
<dbReference type="SUPFAM" id="SSF52540">
    <property type="entry name" value="P-loop containing nucleoside triphosphate hydrolases"/>
    <property type="match status" value="1"/>
</dbReference>
<evidence type="ECO:0000256" key="7">
    <source>
        <dbReference type="SAM" id="MobiDB-lite"/>
    </source>
</evidence>
<evidence type="ECO:0000313" key="10">
    <source>
        <dbReference type="EMBL" id="PPS95358.1"/>
    </source>
</evidence>
<dbReference type="InterPro" id="IPR045076">
    <property type="entry name" value="MutS"/>
</dbReference>
<dbReference type="GO" id="GO:0030983">
    <property type="term" value="F:mismatched DNA binding"/>
    <property type="evidence" value="ECO:0007669"/>
    <property type="project" value="UniProtKB-UniRule"/>
</dbReference>
<dbReference type="Pfam" id="PF05192">
    <property type="entry name" value="MutS_III"/>
    <property type="match status" value="1"/>
</dbReference>
<dbReference type="Gene3D" id="1.10.1420.10">
    <property type="match status" value="2"/>
</dbReference>
<dbReference type="AlphaFoldDB" id="A0A0S4TK11"/>
<dbReference type="Proteomes" id="UP001429100">
    <property type="component" value="Unassembled WGS sequence"/>
</dbReference>